<dbReference type="GO" id="GO:0005886">
    <property type="term" value="C:plasma membrane"/>
    <property type="evidence" value="ECO:0007669"/>
    <property type="project" value="UniProtKB-SubCell"/>
</dbReference>
<dbReference type="KEGG" id="aol:S58_00130"/>
<dbReference type="Proteomes" id="UP000011841">
    <property type="component" value="Chromosome"/>
</dbReference>
<organism evidence="9 10">
    <name type="scientific">Bradyrhizobium oligotrophicum S58</name>
    <dbReference type="NCBI Taxonomy" id="1245469"/>
    <lineage>
        <taxon>Bacteria</taxon>
        <taxon>Pseudomonadati</taxon>
        <taxon>Pseudomonadota</taxon>
        <taxon>Alphaproteobacteria</taxon>
        <taxon>Hyphomicrobiales</taxon>
        <taxon>Nitrobacteraceae</taxon>
        <taxon>Bradyrhizobium</taxon>
    </lineage>
</organism>
<evidence type="ECO:0000256" key="5">
    <source>
        <dbReference type="ARBA" id="ARBA00022989"/>
    </source>
</evidence>
<keyword evidence="10" id="KW-1185">Reference proteome</keyword>
<feature type="transmembrane region" description="Helical" evidence="8">
    <location>
        <begin position="92"/>
        <end position="110"/>
    </location>
</feature>
<feature type="transmembrane region" description="Helical" evidence="8">
    <location>
        <begin position="69"/>
        <end position="86"/>
    </location>
</feature>
<feature type="transmembrane region" description="Helical" evidence="8">
    <location>
        <begin position="20"/>
        <end position="38"/>
    </location>
</feature>
<name>M4YZX7_9BRAD</name>
<accession>M4YZX7</accession>
<feature type="region of interest" description="Disordered" evidence="7">
    <location>
        <begin position="361"/>
        <end position="380"/>
    </location>
</feature>
<reference evidence="9 10" key="1">
    <citation type="journal article" date="2013" name="Appl. Environ. Microbiol.">
        <title>Genome analysis suggests that the soil oligotrophic bacterium Agromonas oligotrophica (Bradyrhizobium oligotrophicum) is a nitrogen-fixing symbiont of Aeschynomene indica.</title>
        <authorList>
            <person name="Okubo T."/>
            <person name="Fukushima S."/>
            <person name="Itakura M."/>
            <person name="Oshima K."/>
            <person name="Longtonglang A."/>
            <person name="Teaumroong N."/>
            <person name="Mitsui H."/>
            <person name="Hattori M."/>
            <person name="Hattori R."/>
            <person name="Hattori T."/>
            <person name="Minamisawa K."/>
        </authorList>
    </citation>
    <scope>NUCLEOTIDE SEQUENCE [LARGE SCALE GENOMIC DNA]</scope>
    <source>
        <strain evidence="9 10">S58</strain>
    </source>
</reference>
<keyword evidence="5 8" id="KW-1133">Transmembrane helix</keyword>
<evidence type="ECO:0000256" key="1">
    <source>
        <dbReference type="ARBA" id="ARBA00004651"/>
    </source>
</evidence>
<evidence type="ECO:0008006" key="11">
    <source>
        <dbReference type="Google" id="ProtNLM"/>
    </source>
</evidence>
<keyword evidence="6 8" id="KW-0472">Membrane</keyword>
<dbReference type="STRING" id="1245469.S58_00130"/>
<evidence type="ECO:0000256" key="6">
    <source>
        <dbReference type="ARBA" id="ARBA00023136"/>
    </source>
</evidence>
<dbReference type="eggNOG" id="COG4129">
    <property type="taxonomic scope" value="Bacteria"/>
</dbReference>
<dbReference type="OrthoDB" id="7254882at2"/>
<dbReference type="InterPro" id="IPR006726">
    <property type="entry name" value="PHBA_efflux_AaeB/fusaric-R"/>
</dbReference>
<dbReference type="RefSeq" id="WP_015663177.1">
    <property type="nucleotide sequence ID" value="NC_020453.1"/>
</dbReference>
<gene>
    <name evidence="9" type="ORF">S58_00130</name>
</gene>
<dbReference type="EMBL" id="AP012603">
    <property type="protein sequence ID" value="BAM86034.1"/>
    <property type="molecule type" value="Genomic_DNA"/>
</dbReference>
<proteinExistence type="predicted"/>
<evidence type="ECO:0000256" key="3">
    <source>
        <dbReference type="ARBA" id="ARBA00022475"/>
    </source>
</evidence>
<evidence type="ECO:0000256" key="4">
    <source>
        <dbReference type="ARBA" id="ARBA00022692"/>
    </source>
</evidence>
<comment type="subcellular location">
    <subcellularLocation>
        <location evidence="1">Cell membrane</location>
        <topology evidence="1">Multi-pass membrane protein</topology>
    </subcellularLocation>
</comment>
<protein>
    <recommendedName>
        <fullName evidence="11">FUSC family protein</fullName>
    </recommendedName>
</protein>
<dbReference type="HOGENOM" id="CLU_059320_0_0_5"/>
<evidence type="ECO:0000313" key="10">
    <source>
        <dbReference type="Proteomes" id="UP000011841"/>
    </source>
</evidence>
<dbReference type="PANTHER" id="PTHR30509">
    <property type="entry name" value="P-HYDROXYBENZOIC ACID EFFLUX PUMP SUBUNIT-RELATED"/>
    <property type="match status" value="1"/>
</dbReference>
<sequence length="380" mass="39737">MESLKKLFGRMRGRKAQMSLAVRGTVAATLAFAIATALQLKLPLWAVLTSLIVTQGSVGRSLKATRDYMFGTIGGAIYGGAITVFIPHSGELQLLGMLILAVTPLAFVAALNPSLNAATVTAVIVLLVPTMGHLDPLGSAIDRVFEVAVGALTGLAVSFIVLPSRAHVQMRSAAGRLLELIAAAMTELLAGLSRGRDNDALHRIQDGIGTALTELNATGAEAERERSARLSSGADTGPLLRTILRLRHDVVMIGRASVVPLPSELQARLSGPVTRVSDAIASYLRGCAAAIRNGSGPPPIWPIHVAVKAYAEEVATVRSDGLTRGLPGDAAERFFALGFSLEQMRQNLIDLERVVAEWAGASPGKAHRPGPGESSDTAGA</sequence>
<dbReference type="PATRIC" id="fig|1245469.3.peg.16"/>
<feature type="transmembrane region" description="Helical" evidence="8">
    <location>
        <begin position="144"/>
        <end position="162"/>
    </location>
</feature>
<dbReference type="AlphaFoldDB" id="M4YZX7"/>
<keyword evidence="3" id="KW-1003">Cell membrane</keyword>
<dbReference type="PANTHER" id="PTHR30509:SF9">
    <property type="entry name" value="MULTIDRUG RESISTANCE PROTEIN MDTO"/>
    <property type="match status" value="1"/>
</dbReference>
<dbReference type="GeneID" id="301814036"/>
<evidence type="ECO:0000313" key="9">
    <source>
        <dbReference type="EMBL" id="BAM86034.1"/>
    </source>
</evidence>
<dbReference type="GO" id="GO:0022857">
    <property type="term" value="F:transmembrane transporter activity"/>
    <property type="evidence" value="ECO:0007669"/>
    <property type="project" value="InterPro"/>
</dbReference>
<evidence type="ECO:0000256" key="7">
    <source>
        <dbReference type="SAM" id="MobiDB-lite"/>
    </source>
</evidence>
<dbReference type="Pfam" id="PF04632">
    <property type="entry name" value="FUSC"/>
    <property type="match status" value="1"/>
</dbReference>
<evidence type="ECO:0000256" key="2">
    <source>
        <dbReference type="ARBA" id="ARBA00022448"/>
    </source>
</evidence>
<keyword evidence="4 8" id="KW-0812">Transmembrane</keyword>
<evidence type="ECO:0000256" key="8">
    <source>
        <dbReference type="SAM" id="Phobius"/>
    </source>
</evidence>
<keyword evidence="2" id="KW-0813">Transport</keyword>